<proteinExistence type="predicted"/>
<dbReference type="Gene3D" id="3.30.565.60">
    <property type="match status" value="1"/>
</dbReference>
<sequence length="579" mass="62464">MLAKLHAGVLPDEAERQHVDCKEEAGRRGAGGVLLPGKPQNLAAADQLASEVACLANTPGGGALIVGVEDSTGRFLGAALEEDWLRHRIYERVGLAPAVEAVTVDGMRLLVVYAAEAREPVEDLKGRIRWRAGGHCEPVDRAEWWLHRQNVTGHDPMAAVTDHTYLEVSPGAVAAAQRYLSSSSGPGATPRSASVRDLLNSLGVLRPDGKLSQAGALTFCPADRTYLSLSAIDVEGGDVLLPPLDLSGLSLLEQVAAVEDRLDALNTSLRLEGRQGFAVTSVRRLPEGAVREAVLNGVVHRDWMQPDPVVITWIDADSAVQVVSPGGFVGGMNAGNVLTQRYARYPALADLFRALHLVEKQGLGVDRMYRDMVTLGHRPPVLVEEEGPRVRVRLTGGRPVLPVMNLVTRIQPNIRQRDVRVALIVYTLLREPFVTAERLTGVLQRSSDETAEALEAAAECLVGDEPLLAHYKDVWVLSDAAVAALEAVADRDELRRRGVLPYIKPDITGAEAVSRKWLSIHDRYTSGDHALLTGLTTTGARGQLERLERDGLLIRGEGAGRNSHFIAGPGLKQTPDSTV</sequence>
<dbReference type="InterPro" id="IPR040728">
    <property type="entry name" value="DUF5635"/>
</dbReference>
<dbReference type="PANTHER" id="PTHR30595:SF6">
    <property type="entry name" value="SCHLAFEN ALBA-2 DOMAIN-CONTAINING PROTEIN"/>
    <property type="match status" value="1"/>
</dbReference>
<dbReference type="InterPro" id="IPR038461">
    <property type="entry name" value="Schlafen_AlbA_2_dom_sf"/>
</dbReference>
<reference evidence="3 4" key="1">
    <citation type="submission" date="2022-10" db="EMBL/GenBank/DDBJ databases">
        <authorList>
            <person name="Xie J."/>
            <person name="Shen N."/>
        </authorList>
    </citation>
    <scope>NUCLEOTIDE SEQUENCE [LARGE SCALE GENOMIC DNA]</scope>
    <source>
        <strain evidence="3 4">YIM65594</strain>
    </source>
</reference>
<name>A0ABU6FHV2_9ACTN</name>
<dbReference type="Pfam" id="PF18685">
    <property type="entry name" value="DUF5635"/>
    <property type="match status" value="1"/>
</dbReference>
<dbReference type="Gene3D" id="1.10.10.2340">
    <property type="match status" value="1"/>
</dbReference>
<dbReference type="RefSeq" id="WP_326023171.1">
    <property type="nucleotide sequence ID" value="NZ_JAOZYC010000195.1"/>
</dbReference>
<dbReference type="Pfam" id="PF04326">
    <property type="entry name" value="SLFN_AlbA_2"/>
    <property type="match status" value="1"/>
</dbReference>
<gene>
    <name evidence="3" type="ORF">OKJ99_39035</name>
</gene>
<evidence type="ECO:0000259" key="1">
    <source>
        <dbReference type="Pfam" id="PF04326"/>
    </source>
</evidence>
<comment type="caution">
    <text evidence="3">The sequence shown here is derived from an EMBL/GenBank/DDBJ whole genome shotgun (WGS) entry which is preliminary data.</text>
</comment>
<evidence type="ECO:0000313" key="3">
    <source>
        <dbReference type="EMBL" id="MEB8343503.1"/>
    </source>
</evidence>
<keyword evidence="4" id="KW-1185">Reference proteome</keyword>
<dbReference type="Gene3D" id="3.30.950.30">
    <property type="entry name" value="Schlafen, AAA domain"/>
    <property type="match status" value="1"/>
</dbReference>
<evidence type="ECO:0000313" key="4">
    <source>
        <dbReference type="Proteomes" id="UP001354931"/>
    </source>
</evidence>
<feature type="domain" description="Schlafen AlbA-2" evidence="1">
    <location>
        <begin position="33"/>
        <end position="139"/>
    </location>
</feature>
<accession>A0ABU6FHV2</accession>
<dbReference type="EMBL" id="JAOZYC010000195">
    <property type="protein sequence ID" value="MEB8343503.1"/>
    <property type="molecule type" value="Genomic_DNA"/>
</dbReference>
<dbReference type="InterPro" id="IPR007421">
    <property type="entry name" value="Schlafen_AlbA_2_dom"/>
</dbReference>
<organism evidence="3 4">
    <name type="scientific">Streptomyces endophyticus</name>
    <dbReference type="NCBI Taxonomy" id="714166"/>
    <lineage>
        <taxon>Bacteria</taxon>
        <taxon>Bacillati</taxon>
        <taxon>Actinomycetota</taxon>
        <taxon>Actinomycetes</taxon>
        <taxon>Kitasatosporales</taxon>
        <taxon>Streptomycetaceae</taxon>
        <taxon>Streptomyces</taxon>
    </lineage>
</organism>
<evidence type="ECO:0000259" key="2">
    <source>
        <dbReference type="Pfam" id="PF18685"/>
    </source>
</evidence>
<protein>
    <submittedName>
        <fullName evidence="3">DUF5635 domain-containing protein</fullName>
    </submittedName>
</protein>
<dbReference type="Proteomes" id="UP001354931">
    <property type="component" value="Unassembled WGS sequence"/>
</dbReference>
<feature type="domain" description="DUF5635" evidence="2">
    <location>
        <begin position="401"/>
        <end position="484"/>
    </location>
</feature>
<dbReference type="PANTHER" id="PTHR30595">
    <property type="entry name" value="GLPR-RELATED TRANSCRIPTIONAL REPRESSOR"/>
    <property type="match status" value="1"/>
</dbReference>
<dbReference type="InterPro" id="IPR038475">
    <property type="entry name" value="RecG_C_sf"/>
</dbReference>
<dbReference type="Gene3D" id="6.10.10.130">
    <property type="match status" value="1"/>
</dbReference>
<dbReference type="Pfam" id="PF13749">
    <property type="entry name" value="HATPase_c_4"/>
    <property type="match status" value="1"/>
</dbReference>